<evidence type="ECO:0008006" key="4">
    <source>
        <dbReference type="Google" id="ProtNLM"/>
    </source>
</evidence>
<evidence type="ECO:0000256" key="1">
    <source>
        <dbReference type="SAM" id="Phobius"/>
    </source>
</evidence>
<evidence type="ECO:0000313" key="3">
    <source>
        <dbReference type="Proteomes" id="UP001589793"/>
    </source>
</evidence>
<gene>
    <name evidence="2" type="ORF">ACFFF6_11190</name>
</gene>
<accession>A0ABV6RC03</accession>
<keyword evidence="3" id="KW-1185">Reference proteome</keyword>
<keyword evidence="1" id="KW-0812">Transmembrane</keyword>
<keyword evidence="1" id="KW-0472">Membrane</keyword>
<keyword evidence="1" id="KW-1133">Transmembrane helix</keyword>
<evidence type="ECO:0000313" key="2">
    <source>
        <dbReference type="EMBL" id="MFC0674519.1"/>
    </source>
</evidence>
<reference evidence="2 3" key="1">
    <citation type="submission" date="2024-09" db="EMBL/GenBank/DDBJ databases">
        <authorList>
            <person name="Sun Q."/>
            <person name="Mori K."/>
        </authorList>
    </citation>
    <scope>NUCLEOTIDE SEQUENCE [LARGE SCALE GENOMIC DNA]</scope>
    <source>
        <strain evidence="2 3">CICC 10874</strain>
    </source>
</reference>
<dbReference type="Proteomes" id="UP001589793">
    <property type="component" value="Unassembled WGS sequence"/>
</dbReference>
<feature type="transmembrane region" description="Helical" evidence="1">
    <location>
        <begin position="84"/>
        <end position="102"/>
    </location>
</feature>
<feature type="transmembrane region" description="Helical" evidence="1">
    <location>
        <begin position="59"/>
        <end position="78"/>
    </location>
</feature>
<dbReference type="RefSeq" id="WP_376980688.1">
    <property type="nucleotide sequence ID" value="NZ_JBHLSV010000012.1"/>
</dbReference>
<comment type="caution">
    <text evidence="2">The sequence shown here is derived from an EMBL/GenBank/DDBJ whole genome shotgun (WGS) entry which is preliminary data.</text>
</comment>
<sequence>MTWDDRDFEPLDPELDRRRHERRLAMRAAELDRLQREHDREAAPLEAHVLGIGKWGRPLGGILVVMVMGSTSVLSVMGDQYLPILVMTGVCALGWWLCGRLWHSFAKLVVWLNHGSRPTRVKTGRYQGVLPDDYRGRRR</sequence>
<dbReference type="EMBL" id="JBHLSV010000012">
    <property type="protein sequence ID" value="MFC0674519.1"/>
    <property type="molecule type" value="Genomic_DNA"/>
</dbReference>
<proteinExistence type="predicted"/>
<organism evidence="2 3">
    <name type="scientific">Brachybacterium hainanense</name>
    <dbReference type="NCBI Taxonomy" id="1541174"/>
    <lineage>
        <taxon>Bacteria</taxon>
        <taxon>Bacillati</taxon>
        <taxon>Actinomycetota</taxon>
        <taxon>Actinomycetes</taxon>
        <taxon>Micrococcales</taxon>
        <taxon>Dermabacteraceae</taxon>
        <taxon>Brachybacterium</taxon>
    </lineage>
</organism>
<protein>
    <recommendedName>
        <fullName evidence="4">DUF3040 domain-containing protein</fullName>
    </recommendedName>
</protein>
<name>A0ABV6RC03_9MICO</name>